<reference evidence="1 2" key="1">
    <citation type="submission" date="2018-11" db="EMBL/GenBank/DDBJ databases">
        <authorList>
            <consortium name="Pathogen Informatics"/>
        </authorList>
    </citation>
    <scope>NUCLEOTIDE SEQUENCE [LARGE SCALE GENOMIC DNA]</scope>
    <source>
        <strain evidence="1 2">Zambia</strain>
    </source>
</reference>
<protein>
    <submittedName>
        <fullName evidence="1">Uncharacterized protein</fullName>
    </submittedName>
</protein>
<gene>
    <name evidence="1" type="ORF">SMRZ_LOCUS8074</name>
</gene>
<dbReference type="AlphaFoldDB" id="A0A183LW99"/>
<dbReference type="Proteomes" id="UP000277204">
    <property type="component" value="Unassembled WGS sequence"/>
</dbReference>
<sequence>MKQLHDKTKKLSEKYSKPVTYQGNECRPITEIQQQRSMWREYFEELLNRPVPMNPRDIKAAHTDLPMNVNPPTTEEIRMVIRQIKNGKEERPDNIPDEALKKHHRLARRLRCRRKDEDWQSKGRIPTIEEHMELKTTFIQYQSENLKYERQGSSTVWS</sequence>
<proteinExistence type="predicted"/>
<dbReference type="EMBL" id="UZAI01003410">
    <property type="protein sequence ID" value="VDO79531.1"/>
    <property type="molecule type" value="Genomic_DNA"/>
</dbReference>
<keyword evidence="2" id="KW-1185">Reference proteome</keyword>
<name>A0A183LW99_9TREM</name>
<evidence type="ECO:0000313" key="2">
    <source>
        <dbReference type="Proteomes" id="UP000277204"/>
    </source>
</evidence>
<organism evidence="1 2">
    <name type="scientific">Schistosoma margrebowiei</name>
    <dbReference type="NCBI Taxonomy" id="48269"/>
    <lineage>
        <taxon>Eukaryota</taxon>
        <taxon>Metazoa</taxon>
        <taxon>Spiralia</taxon>
        <taxon>Lophotrochozoa</taxon>
        <taxon>Platyhelminthes</taxon>
        <taxon>Trematoda</taxon>
        <taxon>Digenea</taxon>
        <taxon>Strigeidida</taxon>
        <taxon>Schistosomatoidea</taxon>
        <taxon>Schistosomatidae</taxon>
        <taxon>Schistosoma</taxon>
    </lineage>
</organism>
<accession>A0A183LW99</accession>
<evidence type="ECO:0000313" key="1">
    <source>
        <dbReference type="EMBL" id="VDO79531.1"/>
    </source>
</evidence>